<comment type="caution">
    <text evidence="1">The sequence shown here is derived from an EMBL/GenBank/DDBJ whole genome shotgun (WGS) entry which is preliminary data.</text>
</comment>
<accession>A0A397IPG6</accession>
<name>A0A397IPG6_9GLOM</name>
<evidence type="ECO:0000313" key="1">
    <source>
        <dbReference type="EMBL" id="RHZ76138.1"/>
    </source>
</evidence>
<dbReference type="OrthoDB" id="2416146at2759"/>
<dbReference type="AlphaFoldDB" id="A0A397IPG6"/>
<evidence type="ECO:0008006" key="3">
    <source>
        <dbReference type="Google" id="ProtNLM"/>
    </source>
</evidence>
<protein>
    <recommendedName>
        <fullName evidence="3">Serine-threonine/tyrosine-protein kinase catalytic domain-containing protein</fullName>
    </recommendedName>
</protein>
<dbReference type="EMBL" id="PQFF01000190">
    <property type="protein sequence ID" value="RHZ76138.1"/>
    <property type="molecule type" value="Genomic_DNA"/>
</dbReference>
<dbReference type="InterPro" id="IPR011009">
    <property type="entry name" value="Kinase-like_dom_sf"/>
</dbReference>
<dbReference type="Proteomes" id="UP000266861">
    <property type="component" value="Unassembled WGS sequence"/>
</dbReference>
<keyword evidence="2" id="KW-1185">Reference proteome</keyword>
<proteinExistence type="predicted"/>
<dbReference type="SUPFAM" id="SSF56112">
    <property type="entry name" value="Protein kinase-like (PK-like)"/>
    <property type="match status" value="1"/>
</dbReference>
<sequence length="127" mass="15239">MKICNGLRPKIPFHTPKSITRMIMRCWDARVTYRSTFVELYNELKDYYQDYKKNKDSEIVIQIKKAEEFSPSTNTIAITTSLDYKTHPQAIYTNRLLNFSSLPEPKNDENFEKELINWFFFSDLNFY</sequence>
<dbReference type="Gene3D" id="1.10.510.10">
    <property type="entry name" value="Transferase(Phosphotransferase) domain 1"/>
    <property type="match status" value="1"/>
</dbReference>
<gene>
    <name evidence="1" type="ORF">Glove_203g45</name>
</gene>
<evidence type="ECO:0000313" key="2">
    <source>
        <dbReference type="Proteomes" id="UP000266861"/>
    </source>
</evidence>
<reference evidence="1 2" key="1">
    <citation type="submission" date="2018-08" db="EMBL/GenBank/DDBJ databases">
        <title>Genome and evolution of the arbuscular mycorrhizal fungus Diversispora epigaea (formerly Glomus versiforme) and its bacterial endosymbionts.</title>
        <authorList>
            <person name="Sun X."/>
            <person name="Fei Z."/>
            <person name="Harrison M."/>
        </authorList>
    </citation>
    <scope>NUCLEOTIDE SEQUENCE [LARGE SCALE GENOMIC DNA]</scope>
    <source>
        <strain evidence="1 2">IT104</strain>
    </source>
</reference>
<organism evidence="1 2">
    <name type="scientific">Diversispora epigaea</name>
    <dbReference type="NCBI Taxonomy" id="1348612"/>
    <lineage>
        <taxon>Eukaryota</taxon>
        <taxon>Fungi</taxon>
        <taxon>Fungi incertae sedis</taxon>
        <taxon>Mucoromycota</taxon>
        <taxon>Glomeromycotina</taxon>
        <taxon>Glomeromycetes</taxon>
        <taxon>Diversisporales</taxon>
        <taxon>Diversisporaceae</taxon>
        <taxon>Diversispora</taxon>
    </lineage>
</organism>